<proteinExistence type="predicted"/>
<dbReference type="InterPro" id="IPR029526">
    <property type="entry name" value="PGBD"/>
</dbReference>
<accession>A0AAE1BWH9</accession>
<gene>
    <name evidence="2" type="ORF">Pcinc_037452</name>
</gene>
<dbReference type="PANTHER" id="PTHR46599">
    <property type="entry name" value="PIGGYBAC TRANSPOSABLE ELEMENT-DERIVED PROTEIN 4"/>
    <property type="match status" value="1"/>
</dbReference>
<evidence type="ECO:0000313" key="3">
    <source>
        <dbReference type="Proteomes" id="UP001286313"/>
    </source>
</evidence>
<sequence>MLTAVPYLGKEQSRPDGDMPLGHYYTKLLTDPYHHTNRNVTTDNWFTSVPLVQDLYDNCEMTLVGTIRGIKKEAPAQMKDTSSRELGSSAFLFTDALTLVSYVPTTSKKKKNVLLLSSMHSSPSLGQTGKPVIVEFYNKTKGGVDAFDQMSAIYSCGRCINRWPMCIFYGMIYIPVYRN</sequence>
<reference evidence="2" key="1">
    <citation type="submission" date="2023-10" db="EMBL/GenBank/DDBJ databases">
        <title>Genome assemblies of two species of porcelain crab, Petrolisthes cinctipes and Petrolisthes manimaculis (Anomura: Porcellanidae).</title>
        <authorList>
            <person name="Angst P."/>
        </authorList>
    </citation>
    <scope>NUCLEOTIDE SEQUENCE</scope>
    <source>
        <strain evidence="2">PB745_01</strain>
        <tissue evidence="2">Gill</tissue>
    </source>
</reference>
<keyword evidence="3" id="KW-1185">Reference proteome</keyword>
<dbReference type="PANTHER" id="PTHR46599:SF6">
    <property type="entry name" value="DUAL SPECIFICITY PHOSPHATASE 26"/>
    <property type="match status" value="1"/>
</dbReference>
<dbReference type="Pfam" id="PF13843">
    <property type="entry name" value="DDE_Tnp_1_7"/>
    <property type="match status" value="1"/>
</dbReference>
<dbReference type="AlphaFoldDB" id="A0AAE1BWH9"/>
<evidence type="ECO:0000313" key="2">
    <source>
        <dbReference type="EMBL" id="KAK3856210.1"/>
    </source>
</evidence>
<comment type="caution">
    <text evidence="2">The sequence shown here is derived from an EMBL/GenBank/DDBJ whole genome shotgun (WGS) entry which is preliminary data.</text>
</comment>
<name>A0AAE1BWH9_PETCI</name>
<protein>
    <recommendedName>
        <fullName evidence="1">PiggyBac transposable element-derived protein domain-containing protein</fullName>
    </recommendedName>
</protein>
<evidence type="ECO:0000259" key="1">
    <source>
        <dbReference type="Pfam" id="PF13843"/>
    </source>
</evidence>
<organism evidence="2 3">
    <name type="scientific">Petrolisthes cinctipes</name>
    <name type="common">Flat porcelain crab</name>
    <dbReference type="NCBI Taxonomy" id="88211"/>
    <lineage>
        <taxon>Eukaryota</taxon>
        <taxon>Metazoa</taxon>
        <taxon>Ecdysozoa</taxon>
        <taxon>Arthropoda</taxon>
        <taxon>Crustacea</taxon>
        <taxon>Multicrustacea</taxon>
        <taxon>Malacostraca</taxon>
        <taxon>Eumalacostraca</taxon>
        <taxon>Eucarida</taxon>
        <taxon>Decapoda</taxon>
        <taxon>Pleocyemata</taxon>
        <taxon>Anomura</taxon>
        <taxon>Galatheoidea</taxon>
        <taxon>Porcellanidae</taxon>
        <taxon>Petrolisthes</taxon>
    </lineage>
</organism>
<feature type="domain" description="PiggyBac transposable element-derived protein" evidence="1">
    <location>
        <begin position="28"/>
        <end position="176"/>
    </location>
</feature>
<dbReference type="Proteomes" id="UP001286313">
    <property type="component" value="Unassembled WGS sequence"/>
</dbReference>
<dbReference type="EMBL" id="JAWQEG010005957">
    <property type="protein sequence ID" value="KAK3856210.1"/>
    <property type="molecule type" value="Genomic_DNA"/>
</dbReference>